<dbReference type="EMBL" id="BDEQ01000001">
    <property type="protein sequence ID" value="GAT99603.1"/>
    <property type="molecule type" value="Genomic_DNA"/>
</dbReference>
<reference evidence="2 3" key="1">
    <citation type="submission" date="2016-05" db="EMBL/GenBank/DDBJ databases">
        <title>First whole genome sequencing of Entamoeba histolytica HM1:IMSS-clone-6.</title>
        <authorList>
            <person name="Mukherjee Avik.K."/>
            <person name="Izumyama S."/>
            <person name="Nakada-Tsukui K."/>
            <person name="Nozaki T."/>
        </authorList>
    </citation>
    <scope>NUCLEOTIDE SEQUENCE [LARGE SCALE GENOMIC DNA]</scope>
    <source>
        <strain evidence="2 3">HM1:IMSS clone 6</strain>
    </source>
</reference>
<dbReference type="VEuPathDB" id="AmoebaDB:EHI7A_205310"/>
<organism evidence="2 3">
    <name type="scientific">Entamoeba histolytica</name>
    <dbReference type="NCBI Taxonomy" id="5759"/>
    <lineage>
        <taxon>Eukaryota</taxon>
        <taxon>Amoebozoa</taxon>
        <taxon>Evosea</taxon>
        <taxon>Archamoebae</taxon>
        <taxon>Mastigamoebida</taxon>
        <taxon>Entamoebidae</taxon>
        <taxon>Entamoeba</taxon>
    </lineage>
</organism>
<proteinExistence type="predicted"/>
<evidence type="ECO:0000313" key="2">
    <source>
        <dbReference type="EMBL" id="GAT99603.1"/>
    </source>
</evidence>
<dbReference type="Proteomes" id="UP000078387">
    <property type="component" value="Unassembled WGS sequence"/>
</dbReference>
<name>A0A5K1UFS1_ENTHI</name>
<evidence type="ECO:0000256" key="1">
    <source>
        <dbReference type="SAM" id="Coils"/>
    </source>
</evidence>
<feature type="coiled-coil region" evidence="1">
    <location>
        <begin position="376"/>
        <end position="403"/>
    </location>
</feature>
<evidence type="ECO:0000313" key="3">
    <source>
        <dbReference type="Proteomes" id="UP000078387"/>
    </source>
</evidence>
<dbReference type="VEuPathDB" id="AmoebaDB:KM1_331920"/>
<keyword evidence="1" id="KW-0175">Coiled coil</keyword>
<accession>A0A5K1UFS1</accession>
<gene>
    <name evidence="2" type="ORF">CL6EHI_128900</name>
</gene>
<dbReference type="AlphaFoldDB" id="A0A5K1UFS1"/>
<dbReference type="VEuPathDB" id="AmoebaDB:EHI_128900"/>
<dbReference type="VEuPathDB" id="AmoebaDB:EHI5A_185930"/>
<sequence length="593" mass="69710">MFTKHSNTEKLKRNAEIAYLQENYPQNLVQFQKIGVKLQNAPEKENEVVVEPDVHFQIDGKEYLVFFNNRLREINTVLNRWLEIEISNNRFSMPDSIKNSVKQIAEKGETDNVVTGFLKGLVRGFIPIYGQYEAGRGCYYAVSRMLYSEVQEDNDRIHRLAYHVYKTKELIEKYGSEIRSGKICAICIEKNFNGKSEYITSCDDKSYQKLESKLFEIMSSYKNIDEKFNDLKRFLYRCENNIQPTLDEWRRLQFCFVINRVNYYLTRQEELLNDKSYEELKTMTILRSRLNQLAIKYKHLYLTNTEILLGITMKRCKILVNHRECKKIFIESSSVREFYKKIDKRLNALFQILTNKYSFSELTLENIIETAQSLKLDNNQDLIDKMKKEISELENKRKKLLGDAATEVGKVVIQKVEDISDIAFLFPDIYSLIKQFKIEDIIDYMCTQNKITFPQQGGNGTSQTNCQNNTPLGRALKAINLTPEQLDKLHSSFNNFVDAQSSTCKIESIKERLSVLEKVQELSNDFINLLKLKIELQREWLFDEIDINEYLGIIVTEDNRYVVNAGTSFELKTNYKIYEIEKVLNYNEGYEEY</sequence>
<comment type="caution">
    <text evidence="2">The sequence shown here is derived from an EMBL/GenBank/DDBJ whole genome shotgun (WGS) entry which is preliminary data.</text>
</comment>
<protein>
    <submittedName>
        <fullName evidence="2">Uncharacterized protein</fullName>
    </submittedName>
</protein>